<feature type="domain" description="DUF7707" evidence="3">
    <location>
        <begin position="34"/>
        <end position="137"/>
    </location>
</feature>
<keyword evidence="2" id="KW-0732">Signal</keyword>
<dbReference type="OrthoDB" id="2121879at2759"/>
<sequence>MLLSSLLFVASTLSLAAAQNESSSLPPGMQPCCQVDPNVIPQDLRNSWCLAQRNTCPELCGGIGQLAPKGQSCDTNTLEWTCECRNGTKPDVAAYQQTVPAQMCRFWFDQCINATNENLEYQVECQNQRDQKCGNLTTDASKHTSSSASPTASATGTGSGGQESPSTTGEAPASTSSPGAASTLTVARDYGTVLLAGGIAAIFGLAL</sequence>
<feature type="compositionally biased region" description="Low complexity" evidence="1">
    <location>
        <begin position="137"/>
        <end position="156"/>
    </location>
</feature>
<feature type="compositionally biased region" description="Low complexity" evidence="1">
    <location>
        <begin position="171"/>
        <end position="180"/>
    </location>
</feature>
<dbReference type="Pfam" id="PF24808">
    <property type="entry name" value="DUF7707"/>
    <property type="match status" value="1"/>
</dbReference>
<accession>A0A6A6K0D4</accession>
<dbReference type="Proteomes" id="UP000800097">
    <property type="component" value="Unassembled WGS sequence"/>
</dbReference>
<feature type="chain" id="PRO_5025620884" description="DUF7707 domain-containing protein" evidence="2">
    <location>
        <begin position="19"/>
        <end position="207"/>
    </location>
</feature>
<dbReference type="EMBL" id="ML986484">
    <property type="protein sequence ID" value="KAF2280809.1"/>
    <property type="molecule type" value="Genomic_DNA"/>
</dbReference>
<dbReference type="RefSeq" id="XP_033658346.1">
    <property type="nucleotide sequence ID" value="XM_033797321.1"/>
</dbReference>
<keyword evidence="5" id="KW-1185">Reference proteome</keyword>
<gene>
    <name evidence="4" type="ORF">EI97DRAFT_428905</name>
</gene>
<dbReference type="GeneID" id="54550496"/>
<protein>
    <recommendedName>
        <fullName evidence="3">DUF7707 domain-containing protein</fullName>
    </recommendedName>
</protein>
<dbReference type="PANTHER" id="PTHR38118:SF2">
    <property type="entry name" value="CDP-ALCOHOL PHOSPHATIDYLTRANSFERASE PROTEIN"/>
    <property type="match status" value="1"/>
</dbReference>
<evidence type="ECO:0000313" key="5">
    <source>
        <dbReference type="Proteomes" id="UP000800097"/>
    </source>
</evidence>
<feature type="region of interest" description="Disordered" evidence="1">
    <location>
        <begin position="136"/>
        <end position="180"/>
    </location>
</feature>
<dbReference type="InterPro" id="IPR056124">
    <property type="entry name" value="DUF7707"/>
</dbReference>
<dbReference type="AlphaFoldDB" id="A0A6A6K0D4"/>
<evidence type="ECO:0000313" key="4">
    <source>
        <dbReference type="EMBL" id="KAF2280809.1"/>
    </source>
</evidence>
<evidence type="ECO:0000256" key="2">
    <source>
        <dbReference type="SAM" id="SignalP"/>
    </source>
</evidence>
<organism evidence="4 5">
    <name type="scientific">Westerdykella ornata</name>
    <dbReference type="NCBI Taxonomy" id="318751"/>
    <lineage>
        <taxon>Eukaryota</taxon>
        <taxon>Fungi</taxon>
        <taxon>Dikarya</taxon>
        <taxon>Ascomycota</taxon>
        <taxon>Pezizomycotina</taxon>
        <taxon>Dothideomycetes</taxon>
        <taxon>Pleosporomycetidae</taxon>
        <taxon>Pleosporales</taxon>
        <taxon>Sporormiaceae</taxon>
        <taxon>Westerdykella</taxon>
    </lineage>
</organism>
<proteinExistence type="predicted"/>
<name>A0A6A6K0D4_WESOR</name>
<evidence type="ECO:0000256" key="1">
    <source>
        <dbReference type="SAM" id="MobiDB-lite"/>
    </source>
</evidence>
<dbReference type="PANTHER" id="PTHR38118">
    <property type="entry name" value="ANCHORED CELL WALL PROTEIN 11-RELATED"/>
    <property type="match status" value="1"/>
</dbReference>
<evidence type="ECO:0000259" key="3">
    <source>
        <dbReference type="Pfam" id="PF24808"/>
    </source>
</evidence>
<feature type="signal peptide" evidence="2">
    <location>
        <begin position="1"/>
        <end position="18"/>
    </location>
</feature>
<reference evidence="4" key="1">
    <citation type="journal article" date="2020" name="Stud. Mycol.">
        <title>101 Dothideomycetes genomes: a test case for predicting lifestyles and emergence of pathogens.</title>
        <authorList>
            <person name="Haridas S."/>
            <person name="Albert R."/>
            <person name="Binder M."/>
            <person name="Bloem J."/>
            <person name="Labutti K."/>
            <person name="Salamov A."/>
            <person name="Andreopoulos B."/>
            <person name="Baker S."/>
            <person name="Barry K."/>
            <person name="Bills G."/>
            <person name="Bluhm B."/>
            <person name="Cannon C."/>
            <person name="Castanera R."/>
            <person name="Culley D."/>
            <person name="Daum C."/>
            <person name="Ezra D."/>
            <person name="Gonzalez J."/>
            <person name="Henrissat B."/>
            <person name="Kuo A."/>
            <person name="Liang C."/>
            <person name="Lipzen A."/>
            <person name="Lutzoni F."/>
            <person name="Magnuson J."/>
            <person name="Mondo S."/>
            <person name="Nolan M."/>
            <person name="Ohm R."/>
            <person name="Pangilinan J."/>
            <person name="Park H.-J."/>
            <person name="Ramirez L."/>
            <person name="Alfaro M."/>
            <person name="Sun H."/>
            <person name="Tritt A."/>
            <person name="Yoshinaga Y."/>
            <person name="Zwiers L.-H."/>
            <person name="Turgeon B."/>
            <person name="Goodwin S."/>
            <person name="Spatafora J."/>
            <person name="Crous P."/>
            <person name="Grigoriev I."/>
        </authorList>
    </citation>
    <scope>NUCLEOTIDE SEQUENCE</scope>
    <source>
        <strain evidence="4">CBS 379.55</strain>
    </source>
</reference>